<reference evidence="14" key="1">
    <citation type="journal article" date="2023" name="bioRxiv">
        <title>Scaffold-level genome assemblies of two parasitoid biocontrol wasps reveal the parthenogenesis mechanism and an associated novel virus.</title>
        <authorList>
            <person name="Inwood S."/>
            <person name="Skelly J."/>
            <person name="Guhlin J."/>
            <person name="Harrop T."/>
            <person name="Goldson S."/>
            <person name="Dearden P."/>
        </authorList>
    </citation>
    <scope>NUCLEOTIDE SEQUENCE</scope>
    <source>
        <strain evidence="14">Irish</strain>
        <tissue evidence="14">Whole body</tissue>
    </source>
</reference>
<accession>A0AA39FNS5</accession>
<dbReference type="PANTHER" id="PTHR45973">
    <property type="entry name" value="PROTEIN PHOSPHATASE 1 REGULATORY SUBUNIT SDS22-RELATED"/>
    <property type="match status" value="1"/>
</dbReference>
<dbReference type="Pfam" id="PF14580">
    <property type="entry name" value="LRR_9"/>
    <property type="match status" value="1"/>
</dbReference>
<keyword evidence="4" id="KW-0433">Leucine-rich repeat</keyword>
<evidence type="ECO:0000256" key="1">
    <source>
        <dbReference type="ARBA" id="ARBA00003843"/>
    </source>
</evidence>
<evidence type="ECO:0000256" key="13">
    <source>
        <dbReference type="ARBA" id="ARBA00040950"/>
    </source>
</evidence>
<dbReference type="GO" id="GO:0005929">
    <property type="term" value="C:cilium"/>
    <property type="evidence" value="ECO:0007669"/>
    <property type="project" value="TreeGrafter"/>
</dbReference>
<keyword evidence="5" id="KW-0677">Repeat</keyword>
<dbReference type="EMBL" id="JAQQBS010000002">
    <property type="protein sequence ID" value="KAK0172836.1"/>
    <property type="molecule type" value="Genomic_DNA"/>
</dbReference>
<dbReference type="InterPro" id="IPR001611">
    <property type="entry name" value="Leu-rich_rpt"/>
</dbReference>
<dbReference type="AlphaFoldDB" id="A0AA39FNS5"/>
<evidence type="ECO:0000256" key="3">
    <source>
        <dbReference type="ARBA" id="ARBA00022490"/>
    </source>
</evidence>
<keyword evidence="8" id="KW-0969">Cilium</keyword>
<comment type="function">
    <text evidence="1">Cilium-specific protein required for cilia structures.</text>
</comment>
<comment type="caution">
    <text evidence="14">The sequence shown here is derived from an EMBL/GenBank/DDBJ whole genome shotgun (WGS) entry which is preliminary data.</text>
</comment>
<dbReference type="InterPro" id="IPR050576">
    <property type="entry name" value="Cilia_flagella_integrity"/>
</dbReference>
<evidence type="ECO:0000256" key="2">
    <source>
        <dbReference type="ARBA" id="ARBA00004611"/>
    </source>
</evidence>
<keyword evidence="7" id="KW-0175">Coiled coil</keyword>
<dbReference type="PROSITE" id="PS51450">
    <property type="entry name" value="LRR"/>
    <property type="match status" value="3"/>
</dbReference>
<dbReference type="PANTHER" id="PTHR45973:SF12">
    <property type="entry name" value="DYNEIN REGULATORY COMPLEX SUBUNIT 3"/>
    <property type="match status" value="1"/>
</dbReference>
<dbReference type="SMART" id="SM00365">
    <property type="entry name" value="LRR_SD22"/>
    <property type="match status" value="4"/>
</dbReference>
<keyword evidence="10" id="KW-0966">Cell projection</keyword>
<keyword evidence="15" id="KW-1185">Reference proteome</keyword>
<evidence type="ECO:0000256" key="12">
    <source>
        <dbReference type="ARBA" id="ARBA00038378"/>
    </source>
</evidence>
<evidence type="ECO:0000256" key="9">
    <source>
        <dbReference type="ARBA" id="ARBA00023212"/>
    </source>
</evidence>
<evidence type="ECO:0000256" key="5">
    <source>
        <dbReference type="ARBA" id="ARBA00022737"/>
    </source>
</evidence>
<protein>
    <recommendedName>
        <fullName evidence="11">Dynein axonemal assembly factor 1 homolog</fullName>
    </recommendedName>
    <alternativeName>
        <fullName evidence="13">Dynein regulatory complex subunit 3</fullName>
    </alternativeName>
</protein>
<dbReference type="SUPFAM" id="SSF52075">
    <property type="entry name" value="Outer arm dynein light chain 1"/>
    <property type="match status" value="1"/>
</dbReference>
<evidence type="ECO:0000256" key="8">
    <source>
        <dbReference type="ARBA" id="ARBA00023069"/>
    </source>
</evidence>
<evidence type="ECO:0000256" key="4">
    <source>
        <dbReference type="ARBA" id="ARBA00022614"/>
    </source>
</evidence>
<evidence type="ECO:0000313" key="15">
    <source>
        <dbReference type="Proteomes" id="UP001168990"/>
    </source>
</evidence>
<sequence>MAALISTDDEFDQDDNKENEPRVINYTCLINLITQQAPTGEAGRLYHEDGIKLNEIEEIRIEFLRILKIDHLWIMTNLIKLSLSHNKIEKIENLDALVKLCELDISFNSIKIMENLNCLSKLEVLLLAGNQIDTIEGIDNLKNLTIFSIANNKIQGWEHVLYLRQFKNLRSVNCNGNPCTLQENYNDYLIAFLPQIIYFSYSMVREEDRARAMKIHWRSIVKIEDDEAKAQVALKEEHALKKKSAIDSAAFVDHLDDDELFLLSFLNDKEGTALKNINDDTLAVFNEYKKNFSIVCHELYQFGIEQHSLREKEIEIFSVVVEEARDAVRDEARRIIDSIEKYKNESFAKFNIGIKEFDKKLDAKSAIDQTDLPIDVKIAKIQNFTENFNEFLSSIWTKLVYSEVVLHEQIEDVNETFKLNIADMKDIFVESVRVLFSRMRNILVEYRDTIQRVVVSHLNDFTEDELKIPSQFIDICGDINILSNTLASSHDIHSQIIDSREDEIISAVNKWFNDLVIRLRKYENSRHRRRILEISHVVQYHRELLHKHILTDDEALDVVAALER</sequence>
<gene>
    <name evidence="14" type="ORF">PV328_006105</name>
</gene>
<name>A0AA39FNS5_9HYME</name>
<keyword evidence="6" id="KW-0282">Flagellum</keyword>
<dbReference type="Proteomes" id="UP001168990">
    <property type="component" value="Unassembled WGS sequence"/>
</dbReference>
<comment type="subcellular location">
    <subcellularLocation>
        <location evidence="2">Cytoplasm</location>
        <location evidence="2">Cytoskeleton</location>
        <location evidence="2">Flagellum axoneme</location>
    </subcellularLocation>
</comment>
<dbReference type="Gene3D" id="3.80.10.10">
    <property type="entry name" value="Ribonuclease Inhibitor"/>
    <property type="match status" value="1"/>
</dbReference>
<reference evidence="14" key="2">
    <citation type="submission" date="2023-03" db="EMBL/GenBank/DDBJ databases">
        <authorList>
            <person name="Inwood S.N."/>
            <person name="Skelly J.G."/>
            <person name="Guhlin J."/>
            <person name="Harrop T.W.R."/>
            <person name="Goldson S.G."/>
            <person name="Dearden P.K."/>
        </authorList>
    </citation>
    <scope>NUCLEOTIDE SEQUENCE</scope>
    <source>
        <strain evidence="14">Irish</strain>
        <tissue evidence="14">Whole body</tissue>
    </source>
</reference>
<comment type="similarity">
    <text evidence="12">Belongs to the DRC3 family.</text>
</comment>
<proteinExistence type="inferred from homology"/>
<evidence type="ECO:0000256" key="7">
    <source>
        <dbReference type="ARBA" id="ARBA00023054"/>
    </source>
</evidence>
<evidence type="ECO:0000256" key="10">
    <source>
        <dbReference type="ARBA" id="ARBA00023273"/>
    </source>
</evidence>
<organism evidence="14 15">
    <name type="scientific">Microctonus aethiopoides</name>
    <dbReference type="NCBI Taxonomy" id="144406"/>
    <lineage>
        <taxon>Eukaryota</taxon>
        <taxon>Metazoa</taxon>
        <taxon>Ecdysozoa</taxon>
        <taxon>Arthropoda</taxon>
        <taxon>Hexapoda</taxon>
        <taxon>Insecta</taxon>
        <taxon>Pterygota</taxon>
        <taxon>Neoptera</taxon>
        <taxon>Endopterygota</taxon>
        <taxon>Hymenoptera</taxon>
        <taxon>Apocrita</taxon>
        <taxon>Ichneumonoidea</taxon>
        <taxon>Braconidae</taxon>
        <taxon>Euphorinae</taxon>
        <taxon>Microctonus</taxon>
    </lineage>
</organism>
<keyword evidence="9" id="KW-0206">Cytoskeleton</keyword>
<evidence type="ECO:0000313" key="14">
    <source>
        <dbReference type="EMBL" id="KAK0172836.1"/>
    </source>
</evidence>
<evidence type="ECO:0000256" key="6">
    <source>
        <dbReference type="ARBA" id="ARBA00022846"/>
    </source>
</evidence>
<dbReference type="InterPro" id="IPR032675">
    <property type="entry name" value="LRR_dom_sf"/>
</dbReference>
<keyword evidence="3" id="KW-0963">Cytoplasm</keyword>
<evidence type="ECO:0000256" key="11">
    <source>
        <dbReference type="ARBA" id="ARBA00024433"/>
    </source>
</evidence>